<evidence type="ECO:0000259" key="2">
    <source>
        <dbReference type="PROSITE" id="PS50966"/>
    </source>
</evidence>
<dbReference type="Gramene" id="OB07G29790.1">
    <property type="protein sequence ID" value="OB07G29790.1"/>
    <property type="gene ID" value="OB07G29790"/>
</dbReference>
<keyword evidence="1" id="KW-0862">Zinc</keyword>
<dbReference type="OMA" id="KGCTIRK"/>
<reference evidence="3" key="1">
    <citation type="journal article" date="2013" name="Nat. Commun.">
        <title>Whole-genome sequencing of Oryza brachyantha reveals mechanisms underlying Oryza genome evolution.</title>
        <authorList>
            <person name="Chen J."/>
            <person name="Huang Q."/>
            <person name="Gao D."/>
            <person name="Wang J."/>
            <person name="Lang Y."/>
            <person name="Liu T."/>
            <person name="Li B."/>
            <person name="Bai Z."/>
            <person name="Luis Goicoechea J."/>
            <person name="Liang C."/>
            <person name="Chen C."/>
            <person name="Zhang W."/>
            <person name="Sun S."/>
            <person name="Liao Y."/>
            <person name="Zhang X."/>
            <person name="Yang L."/>
            <person name="Song C."/>
            <person name="Wang M."/>
            <person name="Shi J."/>
            <person name="Liu G."/>
            <person name="Liu J."/>
            <person name="Zhou H."/>
            <person name="Zhou W."/>
            <person name="Yu Q."/>
            <person name="An N."/>
            <person name="Chen Y."/>
            <person name="Cai Q."/>
            <person name="Wang B."/>
            <person name="Liu B."/>
            <person name="Min J."/>
            <person name="Huang Y."/>
            <person name="Wu H."/>
            <person name="Li Z."/>
            <person name="Zhang Y."/>
            <person name="Yin Y."/>
            <person name="Song W."/>
            <person name="Jiang J."/>
            <person name="Jackson S.A."/>
            <person name="Wing R.A."/>
            <person name="Wang J."/>
            <person name="Chen M."/>
        </authorList>
    </citation>
    <scope>NUCLEOTIDE SEQUENCE [LARGE SCALE GENOMIC DNA]</scope>
    <source>
        <strain evidence="3">cv. IRGC 101232</strain>
    </source>
</reference>
<dbReference type="STRING" id="4533.J3MNJ7"/>
<dbReference type="eggNOG" id="ENOG502QSE3">
    <property type="taxonomic scope" value="Eukaryota"/>
</dbReference>
<dbReference type="GO" id="GO:0008270">
    <property type="term" value="F:zinc ion binding"/>
    <property type="evidence" value="ECO:0007669"/>
    <property type="project" value="UniProtKB-KW"/>
</dbReference>
<dbReference type="InterPro" id="IPR018289">
    <property type="entry name" value="MULE_transposase_dom"/>
</dbReference>
<dbReference type="PANTHER" id="PTHR31973:SF184">
    <property type="entry name" value="OS02G0685500 PROTEIN"/>
    <property type="match status" value="1"/>
</dbReference>
<dbReference type="InterPro" id="IPR007527">
    <property type="entry name" value="Znf_SWIM"/>
</dbReference>
<keyword evidence="1" id="KW-0479">Metal-binding</keyword>
<sequence>MAYPCQKVKAKDGERKFILYVDSSEINNYGSLLKVIPDDYSQLTTVVLPEQENLTRDYTLDCISHCIAEDLTMTTTQIVAHFARNYDKQISHARAWRAKQKALEMRFGTFCESYNNAAELLKSTPCAEPFSFVDIKDVEIAGCKDFRVLHRIFWAFAQCTQAFVYCRPVICVKGMPLCGKYEGMLLTALAFDANGYPIPVAFAAIEGESKESWLWFLRNVKHAVVKERSHVCIIHDGKRELLNAIEDLQNNPQETHPWKDVKSRWCIQHLAENFFSHFHDRELMMMFKRLCQQSKQSKFVKIWKELDELTLKFMIDKEGGAGREMRQESVEPCEPVFLAQTPCNQLNLEENNRRTNGSRNQITMFSDWISTKPMEKWSLLHDTNGARYGIMETDINKCNHVLKLKGIEWLPLHVLVVTFKRVTEYFKNRSAAANKAMGNPCMSFPESVQDDMNAKTQKAQLYQVICINTDDTKVLSKEERQIFKVRSTRKEVTVRTALKYIHNTKNSGCKTISIAQCSCNKVKLFHKPCSHVIAVCCQVGVSPDTYMSPCYSLPYLVKTWRWKIHSEGYYSLDVRNNRFDIMKMPRGPNVWSVAFLTF</sequence>
<accession>J3MNJ7</accession>
<keyword evidence="4" id="KW-1185">Reference proteome</keyword>
<dbReference type="PROSITE" id="PS50966">
    <property type="entry name" value="ZF_SWIM"/>
    <property type="match status" value="1"/>
</dbReference>
<evidence type="ECO:0000313" key="3">
    <source>
        <dbReference type="EnsemblPlants" id="OB07G29790.1"/>
    </source>
</evidence>
<evidence type="ECO:0000313" key="4">
    <source>
        <dbReference type="Proteomes" id="UP000006038"/>
    </source>
</evidence>
<protein>
    <recommendedName>
        <fullName evidence="2">SWIM-type domain-containing protein</fullName>
    </recommendedName>
</protein>
<proteinExistence type="predicted"/>
<dbReference type="HOGENOM" id="CLU_013789_0_0_1"/>
<dbReference type="EnsemblPlants" id="OB07G29790.1">
    <property type="protein sequence ID" value="OB07G29790.1"/>
    <property type="gene ID" value="OB07G29790"/>
</dbReference>
<reference evidence="3" key="2">
    <citation type="submission" date="2013-04" db="UniProtKB">
        <authorList>
            <consortium name="EnsemblPlants"/>
        </authorList>
    </citation>
    <scope>IDENTIFICATION</scope>
</reference>
<dbReference type="Pfam" id="PF10551">
    <property type="entry name" value="MULE"/>
    <property type="match status" value="1"/>
</dbReference>
<organism evidence="3">
    <name type="scientific">Oryza brachyantha</name>
    <name type="common">malo sina</name>
    <dbReference type="NCBI Taxonomy" id="4533"/>
    <lineage>
        <taxon>Eukaryota</taxon>
        <taxon>Viridiplantae</taxon>
        <taxon>Streptophyta</taxon>
        <taxon>Embryophyta</taxon>
        <taxon>Tracheophyta</taxon>
        <taxon>Spermatophyta</taxon>
        <taxon>Magnoliopsida</taxon>
        <taxon>Liliopsida</taxon>
        <taxon>Poales</taxon>
        <taxon>Poaceae</taxon>
        <taxon>BOP clade</taxon>
        <taxon>Oryzoideae</taxon>
        <taxon>Oryzeae</taxon>
        <taxon>Oryzinae</taxon>
        <taxon>Oryza</taxon>
    </lineage>
</organism>
<evidence type="ECO:0000256" key="1">
    <source>
        <dbReference type="PROSITE-ProRule" id="PRU00325"/>
    </source>
</evidence>
<keyword evidence="1" id="KW-0863">Zinc-finger</keyword>
<dbReference type="PANTHER" id="PTHR31973">
    <property type="entry name" value="POLYPROTEIN, PUTATIVE-RELATED"/>
    <property type="match status" value="1"/>
</dbReference>
<dbReference type="AlphaFoldDB" id="J3MNJ7"/>
<feature type="domain" description="SWIM-type" evidence="2">
    <location>
        <begin position="492"/>
        <end position="540"/>
    </location>
</feature>
<name>J3MNJ7_ORYBR</name>
<dbReference type="Proteomes" id="UP000006038">
    <property type="component" value="Chromosome 7"/>
</dbReference>